<feature type="compositionally biased region" description="Basic residues" evidence="5">
    <location>
        <begin position="252"/>
        <end position="266"/>
    </location>
</feature>
<dbReference type="PROSITE" id="PS50011">
    <property type="entry name" value="PROTEIN_KINASE_DOM"/>
    <property type="match status" value="1"/>
</dbReference>
<keyword evidence="4" id="KW-0067">ATP-binding</keyword>
<dbReference type="PANTHER" id="PTHR44329:SF288">
    <property type="entry name" value="MITOGEN-ACTIVATED PROTEIN KINASE KINASE KINASE 20"/>
    <property type="match status" value="1"/>
</dbReference>
<name>A0ABR3JE24_9AGAR</name>
<evidence type="ECO:0000259" key="6">
    <source>
        <dbReference type="PROSITE" id="PS50011"/>
    </source>
</evidence>
<dbReference type="Gene3D" id="1.10.510.10">
    <property type="entry name" value="Transferase(Phosphotransferase) domain 1"/>
    <property type="match status" value="1"/>
</dbReference>
<dbReference type="PANTHER" id="PTHR44329">
    <property type="entry name" value="SERINE/THREONINE-PROTEIN KINASE TNNI3K-RELATED"/>
    <property type="match status" value="1"/>
</dbReference>
<dbReference type="Gene3D" id="2.30.29.30">
    <property type="entry name" value="Pleckstrin-homology domain (PH domain)/Phosphotyrosine-binding domain (PTB)"/>
    <property type="match status" value="1"/>
</dbReference>
<comment type="caution">
    <text evidence="7">The sequence shown here is derived from an EMBL/GenBank/DDBJ whole genome shotgun (WGS) entry which is preliminary data.</text>
</comment>
<sequence length="705" mass="79243">MPSRMGLNSAIVRCGWAKVKRGGKLISSRRGWNQKWLILGSTLKIYDKGTSNYAEIDCATVSKLERVDVQGAPFCCHIIAASSIRFLISFASDAELYDWLHDLYSASPLSYPVSLNAPGIPPQTQPQPAFLDVPNEWDSPVSDHPPKASSSHDWPLPSPVFASESYSRSSSPGFSPSAVTFPQILSHTEWPRYQPSSIDIAIEPASSESSPETVHPPHSEEYGEWFDDILEAYEHDDLLEHERGSPPLARKTAVKRRAGDRHHRSHTVPTVGSSWTVHKQKLYQNLLSLLVEVTSSEGLAVDHSLMNTVRELFKSMAMLDSISHFFENELPPSSRTRFRQIHENDETELVNLLRTISTSSSGFQAVLGLRGERAQQFLDMAQEILDYPSLRQSEDRRFSTRVLKLMIRLSEICHRLPSSLFVKDSVPLDTEPVSCGNFSDIYRAIYQGEVVALKRLRIFQPDRDSSQFKFRQKFCREALFWRHVRHPNVMPFIGIDSETFGSSLCLVSPWMQNGTVLRYLKGNGRDGVDKLLLEVAQGLSYLHSLDVVHGDLRGANILVNDSGHACIADFGLTVFTDTLSYTGSSSSYSGSARWMAPELLYPACLGLEKFRRTKASDVYSFACVCVELYTGRPPFYEVHHDATIAMMVVDQKRPPRPWNDTRTDAIPMPDALWALVRSCWSHNFAHRPASRDVVHDLSLISSQGI</sequence>
<keyword evidence="1" id="KW-0808">Transferase</keyword>
<dbReference type="Proteomes" id="UP001556367">
    <property type="component" value="Unassembled WGS sequence"/>
</dbReference>
<dbReference type="InterPro" id="IPR011009">
    <property type="entry name" value="Kinase-like_dom_sf"/>
</dbReference>
<reference evidence="8" key="1">
    <citation type="submission" date="2024-06" db="EMBL/GenBank/DDBJ databases">
        <title>Multi-omics analyses provide insights into the biosynthesis of the anticancer antibiotic pleurotin in Hohenbuehelia grisea.</title>
        <authorList>
            <person name="Weaver J.A."/>
            <person name="Alberti F."/>
        </authorList>
    </citation>
    <scope>NUCLEOTIDE SEQUENCE [LARGE SCALE GENOMIC DNA]</scope>
    <source>
        <strain evidence="8">T-177</strain>
    </source>
</reference>
<evidence type="ECO:0000256" key="3">
    <source>
        <dbReference type="ARBA" id="ARBA00022777"/>
    </source>
</evidence>
<evidence type="ECO:0000313" key="7">
    <source>
        <dbReference type="EMBL" id="KAL0953745.1"/>
    </source>
</evidence>
<evidence type="ECO:0000256" key="4">
    <source>
        <dbReference type="ARBA" id="ARBA00022840"/>
    </source>
</evidence>
<feature type="region of interest" description="Disordered" evidence="5">
    <location>
        <begin position="134"/>
        <end position="155"/>
    </location>
</feature>
<keyword evidence="3" id="KW-0418">Kinase</keyword>
<dbReference type="InterPro" id="IPR000719">
    <property type="entry name" value="Prot_kinase_dom"/>
</dbReference>
<dbReference type="Pfam" id="PF07714">
    <property type="entry name" value="PK_Tyr_Ser-Thr"/>
    <property type="match status" value="1"/>
</dbReference>
<dbReference type="PROSITE" id="PS00109">
    <property type="entry name" value="PROTEIN_KINASE_TYR"/>
    <property type="match status" value="1"/>
</dbReference>
<evidence type="ECO:0000256" key="1">
    <source>
        <dbReference type="ARBA" id="ARBA00022679"/>
    </source>
</evidence>
<keyword evidence="2" id="KW-0547">Nucleotide-binding</keyword>
<dbReference type="SUPFAM" id="SSF50729">
    <property type="entry name" value="PH domain-like"/>
    <property type="match status" value="1"/>
</dbReference>
<evidence type="ECO:0000256" key="2">
    <source>
        <dbReference type="ARBA" id="ARBA00022741"/>
    </source>
</evidence>
<feature type="domain" description="Protein kinase" evidence="6">
    <location>
        <begin position="427"/>
        <end position="699"/>
    </location>
</feature>
<dbReference type="InterPro" id="IPR001245">
    <property type="entry name" value="Ser-Thr/Tyr_kinase_cat_dom"/>
</dbReference>
<dbReference type="EMBL" id="JASNQZ010000008">
    <property type="protein sequence ID" value="KAL0953745.1"/>
    <property type="molecule type" value="Genomic_DNA"/>
</dbReference>
<accession>A0ABR3JE24</accession>
<dbReference type="InterPro" id="IPR051681">
    <property type="entry name" value="Ser/Thr_Kinases-Pseudokinases"/>
</dbReference>
<protein>
    <recommendedName>
        <fullName evidence="6">Protein kinase domain-containing protein</fullName>
    </recommendedName>
</protein>
<dbReference type="InterPro" id="IPR011993">
    <property type="entry name" value="PH-like_dom_sf"/>
</dbReference>
<evidence type="ECO:0000313" key="8">
    <source>
        <dbReference type="Proteomes" id="UP001556367"/>
    </source>
</evidence>
<feature type="region of interest" description="Disordered" evidence="5">
    <location>
        <begin position="242"/>
        <end position="271"/>
    </location>
</feature>
<organism evidence="7 8">
    <name type="scientific">Hohenbuehelia grisea</name>
    <dbReference type="NCBI Taxonomy" id="104357"/>
    <lineage>
        <taxon>Eukaryota</taxon>
        <taxon>Fungi</taxon>
        <taxon>Dikarya</taxon>
        <taxon>Basidiomycota</taxon>
        <taxon>Agaricomycotina</taxon>
        <taxon>Agaricomycetes</taxon>
        <taxon>Agaricomycetidae</taxon>
        <taxon>Agaricales</taxon>
        <taxon>Pleurotineae</taxon>
        <taxon>Pleurotaceae</taxon>
        <taxon>Hohenbuehelia</taxon>
    </lineage>
</organism>
<proteinExistence type="predicted"/>
<keyword evidence="8" id="KW-1185">Reference proteome</keyword>
<evidence type="ECO:0000256" key="5">
    <source>
        <dbReference type="SAM" id="MobiDB-lite"/>
    </source>
</evidence>
<dbReference type="SUPFAM" id="SSF56112">
    <property type="entry name" value="Protein kinase-like (PK-like)"/>
    <property type="match status" value="1"/>
</dbReference>
<gene>
    <name evidence="7" type="ORF">HGRIS_004935</name>
</gene>
<dbReference type="InterPro" id="IPR008266">
    <property type="entry name" value="Tyr_kinase_AS"/>
</dbReference>